<dbReference type="AlphaFoldDB" id="A0A414QW89"/>
<name>A0A414QW89_9FIRM</name>
<feature type="transmembrane region" description="Helical" evidence="6">
    <location>
        <begin position="109"/>
        <end position="133"/>
    </location>
</feature>
<dbReference type="GO" id="GO:0022857">
    <property type="term" value="F:transmembrane transporter activity"/>
    <property type="evidence" value="ECO:0007669"/>
    <property type="project" value="InterPro"/>
</dbReference>
<evidence type="ECO:0000256" key="5">
    <source>
        <dbReference type="ARBA" id="ARBA00023136"/>
    </source>
</evidence>
<feature type="transmembrane region" description="Helical" evidence="6">
    <location>
        <begin position="191"/>
        <end position="209"/>
    </location>
</feature>
<keyword evidence="2" id="KW-1003">Cell membrane</keyword>
<dbReference type="Proteomes" id="UP000284579">
    <property type="component" value="Unassembled WGS sequence"/>
</dbReference>
<accession>A0A414QW89</accession>
<feature type="transmembrane region" description="Helical" evidence="6">
    <location>
        <begin position="239"/>
        <end position="259"/>
    </location>
</feature>
<feature type="transmembrane region" description="Helical" evidence="6">
    <location>
        <begin position="320"/>
        <end position="338"/>
    </location>
</feature>
<dbReference type="CDD" id="cd06580">
    <property type="entry name" value="TM_PBP1_transp_TpRbsC_like"/>
    <property type="match status" value="1"/>
</dbReference>
<evidence type="ECO:0000256" key="6">
    <source>
        <dbReference type="SAM" id="Phobius"/>
    </source>
</evidence>
<protein>
    <submittedName>
        <fullName evidence="7">ABC transporter permease</fullName>
    </submittedName>
</protein>
<dbReference type="InterPro" id="IPR001851">
    <property type="entry name" value="ABC_transp_permease"/>
</dbReference>
<dbReference type="Pfam" id="PF02653">
    <property type="entry name" value="BPD_transp_2"/>
    <property type="match status" value="1"/>
</dbReference>
<comment type="subcellular location">
    <subcellularLocation>
        <location evidence="1">Cell membrane</location>
        <topology evidence="1">Multi-pass membrane protein</topology>
    </subcellularLocation>
</comment>
<organism evidence="7 8">
    <name type="scientific">Coprococcus comes</name>
    <dbReference type="NCBI Taxonomy" id="410072"/>
    <lineage>
        <taxon>Bacteria</taxon>
        <taxon>Bacillati</taxon>
        <taxon>Bacillota</taxon>
        <taxon>Clostridia</taxon>
        <taxon>Lachnospirales</taxon>
        <taxon>Lachnospiraceae</taxon>
        <taxon>Coprococcus</taxon>
    </lineage>
</organism>
<feature type="transmembrane region" description="Helical" evidence="6">
    <location>
        <begin position="12"/>
        <end position="34"/>
    </location>
</feature>
<dbReference type="GO" id="GO:0005886">
    <property type="term" value="C:plasma membrane"/>
    <property type="evidence" value="ECO:0007669"/>
    <property type="project" value="UniProtKB-SubCell"/>
</dbReference>
<dbReference type="EMBL" id="QRHO01000003">
    <property type="protein sequence ID" value="RHF85062.1"/>
    <property type="molecule type" value="Genomic_DNA"/>
</dbReference>
<evidence type="ECO:0000256" key="4">
    <source>
        <dbReference type="ARBA" id="ARBA00022989"/>
    </source>
</evidence>
<proteinExistence type="predicted"/>
<keyword evidence="4 6" id="KW-1133">Transmembrane helix</keyword>
<dbReference type="PANTHER" id="PTHR47089:SF1">
    <property type="entry name" value="GUANOSINE ABC TRANSPORTER PERMEASE PROTEIN NUPP"/>
    <property type="match status" value="1"/>
</dbReference>
<reference evidence="7 8" key="1">
    <citation type="submission" date="2018-08" db="EMBL/GenBank/DDBJ databases">
        <title>A genome reference for cultivated species of the human gut microbiota.</title>
        <authorList>
            <person name="Zou Y."/>
            <person name="Xue W."/>
            <person name="Luo G."/>
        </authorList>
    </citation>
    <scope>NUCLEOTIDE SEQUENCE [LARGE SCALE GENOMIC DNA]</scope>
    <source>
        <strain evidence="7 8">AM23-3</strain>
    </source>
</reference>
<sequence>MMKKKDSIIKGIVNSVLPVILAFAFGAIVIAAIGESPLETYGVLIRKSLLTEKGFMNTLHYASPLILTGLAIAITFKANLYNMGVEGQMLLGGFFAGITGAYLNISNPFISKLICFLVAIICGMLFALIPAILKAKCNVNEMVVTLMLNYAVSKTLEFLTTGVFKDKSAGYVATPTIKEDVMFKRFGASRMTMFFVIAMIILVIMYFVMKKSKLGYEITAIGKNPEFAEATGMNVSKKIIIMMLISGALSGVAGAGWMLSDQFKYTLTFSANPGLGWDGMLIALLGGHSPIGILIAAIFYAALKTGSDSINMYTAVPKEIVAIIQGMIILFLAVKFIGDKTSVFGRFKKAKKEDA</sequence>
<evidence type="ECO:0000313" key="7">
    <source>
        <dbReference type="EMBL" id="RHF85062.1"/>
    </source>
</evidence>
<dbReference type="PANTHER" id="PTHR47089">
    <property type="entry name" value="ABC TRANSPORTER, PERMEASE PROTEIN"/>
    <property type="match status" value="1"/>
</dbReference>
<keyword evidence="5 6" id="KW-0472">Membrane</keyword>
<evidence type="ECO:0000313" key="8">
    <source>
        <dbReference type="Proteomes" id="UP000284579"/>
    </source>
</evidence>
<comment type="caution">
    <text evidence="7">The sequence shown here is derived from an EMBL/GenBank/DDBJ whole genome shotgun (WGS) entry which is preliminary data.</text>
</comment>
<gene>
    <name evidence="7" type="ORF">DW656_04390</name>
</gene>
<feature type="transmembrane region" description="Helical" evidence="6">
    <location>
        <begin position="280"/>
        <end position="300"/>
    </location>
</feature>
<feature type="transmembrane region" description="Helical" evidence="6">
    <location>
        <begin position="83"/>
        <end position="103"/>
    </location>
</feature>
<evidence type="ECO:0000256" key="3">
    <source>
        <dbReference type="ARBA" id="ARBA00022692"/>
    </source>
</evidence>
<keyword evidence="3 6" id="KW-0812">Transmembrane</keyword>
<evidence type="ECO:0000256" key="2">
    <source>
        <dbReference type="ARBA" id="ARBA00022475"/>
    </source>
</evidence>
<feature type="transmembrane region" description="Helical" evidence="6">
    <location>
        <begin position="54"/>
        <end position="76"/>
    </location>
</feature>
<evidence type="ECO:0000256" key="1">
    <source>
        <dbReference type="ARBA" id="ARBA00004651"/>
    </source>
</evidence>